<accession>A0A5B2VKQ2</accession>
<protein>
    <submittedName>
        <fullName evidence="2">Nuclear transport factor 2 family protein</fullName>
    </submittedName>
</protein>
<comment type="caution">
    <text evidence="2">The sequence shown here is derived from an EMBL/GenBank/DDBJ whole genome shotgun (WGS) entry which is preliminary data.</text>
</comment>
<reference evidence="2 3" key="1">
    <citation type="submission" date="2019-09" db="EMBL/GenBank/DDBJ databases">
        <title>Chitinophaga ginsengihumi sp. nov., isolated from soil of ginseng rhizosphere.</title>
        <authorList>
            <person name="Lee J."/>
        </authorList>
    </citation>
    <scope>NUCLEOTIDE SEQUENCE [LARGE SCALE GENOMIC DNA]</scope>
    <source>
        <strain evidence="2 3">BN140078</strain>
    </source>
</reference>
<reference evidence="2 3" key="2">
    <citation type="submission" date="2019-09" db="EMBL/GenBank/DDBJ databases">
        <authorList>
            <person name="Jin C."/>
        </authorList>
    </citation>
    <scope>NUCLEOTIDE SEQUENCE [LARGE SCALE GENOMIC DNA]</scope>
    <source>
        <strain evidence="2 3">BN140078</strain>
    </source>
</reference>
<dbReference type="Proteomes" id="UP000324611">
    <property type="component" value="Unassembled WGS sequence"/>
</dbReference>
<organism evidence="2 3">
    <name type="scientific">Chitinophaga agrisoli</name>
    <dbReference type="NCBI Taxonomy" id="2607653"/>
    <lineage>
        <taxon>Bacteria</taxon>
        <taxon>Pseudomonadati</taxon>
        <taxon>Bacteroidota</taxon>
        <taxon>Chitinophagia</taxon>
        <taxon>Chitinophagales</taxon>
        <taxon>Chitinophagaceae</taxon>
        <taxon>Chitinophaga</taxon>
    </lineage>
</organism>
<dbReference type="RefSeq" id="WP_149840840.1">
    <property type="nucleotide sequence ID" value="NZ_VUOC01000004.1"/>
</dbReference>
<sequence>MLLISSLRPLFLLLLCWSTNTTPKAAPLQDGEEAAVKKTIGQLFEGMHKGDSSLVKGAFAPGAVLQTISSPAGKPVAVRTEPLQEFLNAVGKPHTDVWDERIEYGHIAIDDKLASVWTPYKFYLGQQFSHCGVNSFQLVKLEEGWKIVYVIDTRRKQCN</sequence>
<dbReference type="EMBL" id="VUOC01000004">
    <property type="protein sequence ID" value="KAA2239661.1"/>
    <property type="molecule type" value="Genomic_DNA"/>
</dbReference>
<keyword evidence="3" id="KW-1185">Reference proteome</keyword>
<dbReference type="InterPro" id="IPR039437">
    <property type="entry name" value="FrzH/put_lumazine-bd"/>
</dbReference>
<gene>
    <name evidence="2" type="ORF">F0L74_26070</name>
</gene>
<feature type="chain" id="PRO_5022801478" evidence="1">
    <location>
        <begin position="26"/>
        <end position="159"/>
    </location>
</feature>
<proteinExistence type="predicted"/>
<evidence type="ECO:0000313" key="2">
    <source>
        <dbReference type="EMBL" id="KAA2239661.1"/>
    </source>
</evidence>
<name>A0A5B2VKQ2_9BACT</name>
<evidence type="ECO:0000256" key="1">
    <source>
        <dbReference type="SAM" id="SignalP"/>
    </source>
</evidence>
<keyword evidence="1" id="KW-0732">Signal</keyword>
<dbReference type="InterPro" id="IPR032710">
    <property type="entry name" value="NTF2-like_dom_sf"/>
</dbReference>
<feature type="signal peptide" evidence="1">
    <location>
        <begin position="1"/>
        <end position="25"/>
    </location>
</feature>
<dbReference type="SUPFAM" id="SSF54427">
    <property type="entry name" value="NTF2-like"/>
    <property type="match status" value="1"/>
</dbReference>
<evidence type="ECO:0000313" key="3">
    <source>
        <dbReference type="Proteomes" id="UP000324611"/>
    </source>
</evidence>
<dbReference type="AlphaFoldDB" id="A0A5B2VKQ2"/>
<dbReference type="Pfam" id="PF12893">
    <property type="entry name" value="Lumazine_bd_2"/>
    <property type="match status" value="1"/>
</dbReference>
<dbReference type="Gene3D" id="3.10.450.50">
    <property type="match status" value="1"/>
</dbReference>